<keyword evidence="2" id="KW-1003">Cell membrane</keyword>
<keyword evidence="4 7" id="KW-0812">Transmembrane</keyword>
<proteinExistence type="inferred from homology"/>
<feature type="transmembrane region" description="Helical" evidence="7">
    <location>
        <begin position="60"/>
        <end position="80"/>
    </location>
</feature>
<feature type="transmembrane region" description="Helical" evidence="7">
    <location>
        <begin position="7"/>
        <end position="40"/>
    </location>
</feature>
<evidence type="ECO:0000256" key="2">
    <source>
        <dbReference type="ARBA" id="ARBA00022475"/>
    </source>
</evidence>
<feature type="transmembrane region" description="Helical" evidence="7">
    <location>
        <begin position="226"/>
        <end position="245"/>
    </location>
</feature>
<comment type="subcellular location">
    <subcellularLocation>
        <location evidence="1 7">Cell inner membrane</location>
        <topology evidence="1 7">Multi-pass membrane protein</topology>
    </subcellularLocation>
</comment>
<feature type="transmembrane region" description="Helical" evidence="7">
    <location>
        <begin position="326"/>
        <end position="356"/>
    </location>
</feature>
<feature type="transmembrane region" description="Helical" evidence="7">
    <location>
        <begin position="407"/>
        <end position="428"/>
    </location>
</feature>
<feature type="domain" description="TRAP C4-dicarboxylate transport system permease DctM subunit" evidence="8">
    <location>
        <begin position="17"/>
        <end position="430"/>
    </location>
</feature>
<dbReference type="InterPro" id="IPR010656">
    <property type="entry name" value="DctM"/>
</dbReference>
<feature type="transmembrane region" description="Helical" evidence="7">
    <location>
        <begin position="178"/>
        <end position="199"/>
    </location>
</feature>
<dbReference type="Proteomes" id="UP001596037">
    <property type="component" value="Unassembled WGS sequence"/>
</dbReference>
<dbReference type="PANTHER" id="PTHR33362">
    <property type="entry name" value="SIALIC ACID TRAP TRANSPORTER PERMEASE PROTEIN SIAT-RELATED"/>
    <property type="match status" value="1"/>
</dbReference>
<evidence type="ECO:0000256" key="4">
    <source>
        <dbReference type="ARBA" id="ARBA00022692"/>
    </source>
</evidence>
<evidence type="ECO:0000313" key="9">
    <source>
        <dbReference type="EMBL" id="MFC5497741.1"/>
    </source>
</evidence>
<accession>A0ABW0NCV3</accession>
<dbReference type="PANTHER" id="PTHR33362:SF5">
    <property type="entry name" value="C4-DICARBOXYLATE TRAP TRANSPORTER LARGE PERMEASE PROTEIN DCTM"/>
    <property type="match status" value="1"/>
</dbReference>
<dbReference type="EMBL" id="JBHSMF010000006">
    <property type="protein sequence ID" value="MFC5497741.1"/>
    <property type="molecule type" value="Genomic_DNA"/>
</dbReference>
<dbReference type="RefSeq" id="WP_376849819.1">
    <property type="nucleotide sequence ID" value="NZ_JBHSMF010000006.1"/>
</dbReference>
<evidence type="ECO:0000256" key="5">
    <source>
        <dbReference type="ARBA" id="ARBA00022989"/>
    </source>
</evidence>
<protein>
    <recommendedName>
        <fullName evidence="7">TRAP transporter large permease protein</fullName>
    </recommendedName>
</protein>
<dbReference type="Pfam" id="PF06808">
    <property type="entry name" value="DctM"/>
    <property type="match status" value="1"/>
</dbReference>
<keyword evidence="6 7" id="KW-0472">Membrane</keyword>
<keyword evidence="3 7" id="KW-0997">Cell inner membrane</keyword>
<comment type="similarity">
    <text evidence="7">Belongs to the TRAP transporter large permease family.</text>
</comment>
<evidence type="ECO:0000259" key="8">
    <source>
        <dbReference type="Pfam" id="PF06808"/>
    </source>
</evidence>
<evidence type="ECO:0000256" key="7">
    <source>
        <dbReference type="RuleBase" id="RU369079"/>
    </source>
</evidence>
<evidence type="ECO:0000256" key="3">
    <source>
        <dbReference type="ARBA" id="ARBA00022519"/>
    </source>
</evidence>
<feature type="transmembrane region" description="Helical" evidence="7">
    <location>
        <begin position="284"/>
        <end position="305"/>
    </location>
</feature>
<reference evidence="10" key="1">
    <citation type="journal article" date="2019" name="Int. J. Syst. Evol. Microbiol.">
        <title>The Global Catalogue of Microorganisms (GCM) 10K type strain sequencing project: providing services to taxonomists for standard genome sequencing and annotation.</title>
        <authorList>
            <consortium name="The Broad Institute Genomics Platform"/>
            <consortium name="The Broad Institute Genome Sequencing Center for Infectious Disease"/>
            <person name="Wu L."/>
            <person name="Ma J."/>
        </authorList>
    </citation>
    <scope>NUCLEOTIDE SEQUENCE [LARGE SCALE GENOMIC DNA]</scope>
    <source>
        <strain evidence="10">CCUG 57401</strain>
    </source>
</reference>
<evidence type="ECO:0000256" key="6">
    <source>
        <dbReference type="ARBA" id="ARBA00023136"/>
    </source>
</evidence>
<evidence type="ECO:0000313" key="10">
    <source>
        <dbReference type="Proteomes" id="UP001596037"/>
    </source>
</evidence>
<feature type="transmembrane region" description="Helical" evidence="7">
    <location>
        <begin position="368"/>
        <end position="386"/>
    </location>
</feature>
<keyword evidence="5 7" id="KW-1133">Transmembrane helix</keyword>
<evidence type="ECO:0000256" key="1">
    <source>
        <dbReference type="ARBA" id="ARBA00004429"/>
    </source>
</evidence>
<sequence length="440" mass="46533">MSGGWGFAAWLMLGGSTVLLFIGMPVAFTFITINIVGAWLYMGGEPGLVQLARSSVSSVTAFSLTPIPLFVLMGEVLFHTGLALKVIEGVERLIRRLPGRLAVVAVVAGTVFSAISGSTIATTAMLGSLMLPVMLARGYHPVLATGPIMAIGAVDMLIPPSALTVLLGSLSGISISKLLVGGVVPGVILSIAFVVWIIVRVRISPELAPKDDTEVQYSGWARWQPFFAYVLPTLSIFAVVVGALADGWATPTECAAIGAFATMLLALAYRVLTREAVLKALKGTAGISGMILFIILGATTFAQILSFSGASNGLVQFITGQGLSTAMIVVGMMLILIFLGVFVDQVSMMMITLPIFMPIVQSLQIDPVWFGVMFLICMQLGLLLPPHGLLLMTMRGVAPPQVTMAHIFRAVVPYVVMSLVLLAAVFWFPPIATWLPGLIG</sequence>
<comment type="caution">
    <text evidence="7">Lacks conserved residue(s) required for the propagation of feature annotation.</text>
</comment>
<dbReference type="NCBIfam" id="TIGR00786">
    <property type="entry name" value="dctM"/>
    <property type="match status" value="1"/>
</dbReference>
<comment type="subunit">
    <text evidence="7">The complex comprises the extracytoplasmic solute receptor protein and the two transmembrane proteins.</text>
</comment>
<feature type="transmembrane region" description="Helical" evidence="7">
    <location>
        <begin position="101"/>
        <end position="126"/>
    </location>
</feature>
<organism evidence="9 10">
    <name type="scientific">Caenimonas terrae</name>
    <dbReference type="NCBI Taxonomy" id="696074"/>
    <lineage>
        <taxon>Bacteria</taxon>
        <taxon>Pseudomonadati</taxon>
        <taxon>Pseudomonadota</taxon>
        <taxon>Betaproteobacteria</taxon>
        <taxon>Burkholderiales</taxon>
        <taxon>Comamonadaceae</taxon>
        <taxon>Caenimonas</taxon>
    </lineage>
</organism>
<gene>
    <name evidence="9" type="ORF">ACFPOE_09365</name>
</gene>
<keyword evidence="7" id="KW-0813">Transport</keyword>
<name>A0ABW0NCV3_9BURK</name>
<dbReference type="PIRSF" id="PIRSF006066">
    <property type="entry name" value="HI0050"/>
    <property type="match status" value="1"/>
</dbReference>
<dbReference type="InterPro" id="IPR004681">
    <property type="entry name" value="TRAP_DctM"/>
</dbReference>
<feature type="transmembrane region" description="Helical" evidence="7">
    <location>
        <begin position="254"/>
        <end position="272"/>
    </location>
</feature>
<comment type="caution">
    <text evidence="9">The sequence shown here is derived from an EMBL/GenBank/DDBJ whole genome shotgun (WGS) entry which is preliminary data.</text>
</comment>
<keyword evidence="10" id="KW-1185">Reference proteome</keyword>
<comment type="function">
    <text evidence="7">Part of the tripartite ATP-independent periplasmic (TRAP) transport system.</text>
</comment>